<proteinExistence type="predicted"/>
<dbReference type="OrthoDB" id="5340195at2759"/>
<feature type="transmembrane region" description="Helical" evidence="2">
    <location>
        <begin position="619"/>
        <end position="644"/>
    </location>
</feature>
<dbReference type="EMBL" id="KQ086051">
    <property type="protein sequence ID" value="KLO09583.1"/>
    <property type="molecule type" value="Genomic_DNA"/>
</dbReference>
<dbReference type="PANTHER" id="PTHR35041:SF6">
    <property type="entry name" value="FORMYLMETHIONINE DEFORMYLASE-LIKE PROTEIN-RELATED"/>
    <property type="match status" value="1"/>
</dbReference>
<keyword evidence="2" id="KW-0812">Transmembrane</keyword>
<feature type="transmembrane region" description="Helical" evidence="2">
    <location>
        <begin position="43"/>
        <end position="66"/>
    </location>
</feature>
<feature type="compositionally biased region" description="Basic and acidic residues" evidence="1">
    <location>
        <begin position="13"/>
        <end position="24"/>
    </location>
</feature>
<accession>A0A0H2RJG0</accession>
<sequence length="1083" mass="115291">MSDSTIAAFRNQPKQDKDESERGEYATVSSQPLQQKNAKTGRVIGLAYVVGLLVLSVGFLLAHHFFYAYLNEKSIDPDAHELSGFLQNQSNVNFVATAIAHAARIALSMAIGVTFAQLFWEVLRSRSHSIAQIDALVKCGQSPSAFRAATSSFPLFVISLIASATALVVVLSPGALTVDSNFERTTSCTVPSVPQEVMTSDYKFDANSGVFPLDSFMLDILTSNSYLPPFQPSSSACDSSSGTGTSGSCAYNLTFFGPAMGCVDTTNVTTFTGSSGGGNLSLLYQGTLANRGLGINITTNDLVTGVVQSFNCTPYNATYSVGLDGSSIQTWGVTLADSPLALDNPPSFSATYVERALAALSGTVYGGPGGFYTNGGQSAATPQLSGFFVTTTDGNQTFSTSAQDFVTSFVQNVSLSLLSGNVFYNRSTNSAEANLEDVESTCASTVAVYIYNRTRLLATYGAALGIAVLIAFYGCLLILRNGREEKLVFSDVIRIGLNEELFGLAASGNLVRERTRVRLVRTDDDAKGRLLPKLPVNEVLETPLNASKERQTFESPAQTRRKPSTSPAVVNVRMILPVLITLLCMVAHHFYYRYLNGKAPTSTLRRSEFSRNQTIVSDIGLALSYVGQVCISAAMSVACVQLLWRSLRSQASPRGHAIAQIDALMHACTSPFSPSIFRALRASASVSLVAALAASTSFISIFAPGAIRVSPDHSGTSTCNVQSPRNLSTLVTPSSVVDDYISPISAVLSLGSYLPSAVNSACDGLGSNSQCSYDLQFAAPGFSCEDVTASSNYTAFADARSIQAGTVNLFQAQVNSQTDGDLTMEVNVQSWDVKRSVYQSVNCTGVSRSYSVSLASSASSSSGSISVVNSDVLSTIQGNISSPSTFEGYYLYNIMNTLSELSFILEFGTEPVGFMQKLNSPVENIAALAFNNNGGGAGGIGFYQLDGNITWQDNMTLALEEFAANVSLSLLSSTIFNYNPDDPNVLETVQTTCAYTFTAYEYYAPYRLFVTYGVASAVAALCVVLGSVAVRQNGVAETMDFSRILRAVLNEKMYFAATNGGLDKHTELKADDQKGGTLVPVIS</sequence>
<feature type="region of interest" description="Disordered" evidence="1">
    <location>
        <begin position="1"/>
        <end position="31"/>
    </location>
</feature>
<feature type="transmembrane region" description="Helical" evidence="2">
    <location>
        <begin position="686"/>
        <end position="707"/>
    </location>
</feature>
<feature type="transmembrane region" description="Helical" evidence="2">
    <location>
        <begin position="570"/>
        <end position="592"/>
    </location>
</feature>
<organism evidence="3 4">
    <name type="scientific">Schizopora paradoxa</name>
    <dbReference type="NCBI Taxonomy" id="27342"/>
    <lineage>
        <taxon>Eukaryota</taxon>
        <taxon>Fungi</taxon>
        <taxon>Dikarya</taxon>
        <taxon>Basidiomycota</taxon>
        <taxon>Agaricomycotina</taxon>
        <taxon>Agaricomycetes</taxon>
        <taxon>Hymenochaetales</taxon>
        <taxon>Schizoporaceae</taxon>
        <taxon>Schizopora</taxon>
    </lineage>
</organism>
<keyword evidence="2" id="KW-0472">Membrane</keyword>
<protein>
    <submittedName>
        <fullName evidence="3">Uncharacterized protein</fullName>
    </submittedName>
</protein>
<gene>
    <name evidence="3" type="ORF">SCHPADRAFT_943515</name>
</gene>
<evidence type="ECO:0000313" key="3">
    <source>
        <dbReference type="EMBL" id="KLO09583.1"/>
    </source>
</evidence>
<reference evidence="3 4" key="1">
    <citation type="submission" date="2015-04" db="EMBL/GenBank/DDBJ databases">
        <title>Complete genome sequence of Schizopora paradoxa KUC8140, a cosmopolitan wood degrader in East Asia.</title>
        <authorList>
            <consortium name="DOE Joint Genome Institute"/>
            <person name="Min B."/>
            <person name="Park H."/>
            <person name="Jang Y."/>
            <person name="Kim J.-J."/>
            <person name="Kim K.H."/>
            <person name="Pangilinan J."/>
            <person name="Lipzen A."/>
            <person name="Riley R."/>
            <person name="Grigoriev I.V."/>
            <person name="Spatafora J.W."/>
            <person name="Choi I.-G."/>
        </authorList>
    </citation>
    <scope>NUCLEOTIDE SEQUENCE [LARGE SCALE GENOMIC DNA]</scope>
    <source>
        <strain evidence="3 4">KUC8140</strain>
    </source>
</reference>
<feature type="transmembrane region" description="Helical" evidence="2">
    <location>
        <begin position="94"/>
        <end position="120"/>
    </location>
</feature>
<keyword evidence="2" id="KW-1133">Transmembrane helix</keyword>
<evidence type="ECO:0000256" key="2">
    <source>
        <dbReference type="SAM" id="Phobius"/>
    </source>
</evidence>
<dbReference type="Proteomes" id="UP000053477">
    <property type="component" value="Unassembled WGS sequence"/>
</dbReference>
<keyword evidence="4" id="KW-1185">Reference proteome</keyword>
<dbReference type="InParanoid" id="A0A0H2RJG0"/>
<feature type="transmembrane region" description="Helical" evidence="2">
    <location>
        <begin position="457"/>
        <end position="479"/>
    </location>
</feature>
<evidence type="ECO:0000256" key="1">
    <source>
        <dbReference type="SAM" id="MobiDB-lite"/>
    </source>
</evidence>
<dbReference type="PANTHER" id="PTHR35041">
    <property type="entry name" value="MEDIATOR OF RNA POLYMERASE II TRANSCRIPTION SUBUNIT 1"/>
    <property type="match status" value="1"/>
</dbReference>
<dbReference type="AlphaFoldDB" id="A0A0H2RJG0"/>
<evidence type="ECO:0000313" key="4">
    <source>
        <dbReference type="Proteomes" id="UP000053477"/>
    </source>
</evidence>
<feature type="transmembrane region" description="Helical" evidence="2">
    <location>
        <begin position="153"/>
        <end position="176"/>
    </location>
</feature>
<name>A0A0H2RJG0_9AGAM</name>
<feature type="transmembrane region" description="Helical" evidence="2">
    <location>
        <begin position="1009"/>
        <end position="1030"/>
    </location>
</feature>
<dbReference type="STRING" id="27342.A0A0H2RJG0"/>